<dbReference type="PANTHER" id="PTHR33434:SF4">
    <property type="entry name" value="PHOSPHATASE PROTEIN"/>
    <property type="match status" value="1"/>
</dbReference>
<feature type="domain" description="DhaL" evidence="1">
    <location>
        <begin position="74"/>
        <end position="263"/>
    </location>
</feature>
<dbReference type="SMART" id="SM01120">
    <property type="entry name" value="Dak2"/>
    <property type="match status" value="1"/>
</dbReference>
<proteinExistence type="predicted"/>
<gene>
    <name evidence="2" type="ORF">EV386_1903</name>
</gene>
<evidence type="ECO:0000259" key="1">
    <source>
        <dbReference type="PROSITE" id="PS51480"/>
    </source>
</evidence>
<dbReference type="SUPFAM" id="SSF101473">
    <property type="entry name" value="DhaL-like"/>
    <property type="match status" value="1"/>
</dbReference>
<dbReference type="GO" id="GO:0004371">
    <property type="term" value="F:glycerone kinase activity"/>
    <property type="evidence" value="ECO:0007669"/>
    <property type="project" value="InterPro"/>
</dbReference>
<accession>A0A4Q7M2B1</accession>
<evidence type="ECO:0000313" key="2">
    <source>
        <dbReference type="EMBL" id="RZS61594.1"/>
    </source>
</evidence>
<sequence>MEEVLGAQLTLGNHDRIPDAPTGSNVGSITGPFVEDPSGAPGWQGYRGGHPAPTTEEAWVPDADARVTAVMDAAVVRAWARLAAGALGRDRAAIDQVNVFPVADGDTGTNMHVTAREGARAVAAVPDGAGPAALLRVLARGALLGARGNSGVILSEWLRGLAVAATRGDTLAHALDVAARSARGAVAHPAHGTILTAADVAAAAALDAAARPGASADDVLEAAVRGARSAAASSVSTLAPLARAGVLDAGACGLVLVLDALRVARPRVTPPTPSAAVAAGAAGAGVSVATATMLTVTPVTLGLDMTGHDAIALPDGGGHRGLDAAHGLDAEHEHADEHEPGHEHSDADELEVMFVLRRPAGARDFPDGAVADALRADLAAVGGSVVVVGGADLAPDEDSAWQAHVHTADLAGALAVTRRWAGRGRVEPAHVRHLAAPDSELTVVVATTAPALAAELARAGAVVLVPVPPVGVAARDLALAALGSGRAALVLGPAADAVRAAARRLAGEHEDAVPGEVIAIDAPTDVHAAVVVAALAAAGDDPAADVAGAVRAALNGLRASATDAADAVGALRGLLDGGGDVVTVLADDDVPDAVAAGLDALAEQAGAECVLLRTGRAGTGVALGVEG</sequence>
<evidence type="ECO:0000313" key="3">
    <source>
        <dbReference type="Proteomes" id="UP000293852"/>
    </source>
</evidence>
<dbReference type="Gene3D" id="1.25.40.340">
    <property type="match status" value="1"/>
</dbReference>
<dbReference type="PROSITE" id="PS51480">
    <property type="entry name" value="DHAL"/>
    <property type="match status" value="1"/>
</dbReference>
<dbReference type="Pfam" id="PF02734">
    <property type="entry name" value="Dak2"/>
    <property type="match status" value="1"/>
</dbReference>
<organism evidence="2 3">
    <name type="scientific">Xylanimonas ulmi</name>
    <dbReference type="NCBI Taxonomy" id="228973"/>
    <lineage>
        <taxon>Bacteria</taxon>
        <taxon>Bacillati</taxon>
        <taxon>Actinomycetota</taxon>
        <taxon>Actinomycetes</taxon>
        <taxon>Micrococcales</taxon>
        <taxon>Promicromonosporaceae</taxon>
        <taxon>Xylanimonas</taxon>
    </lineage>
</organism>
<dbReference type="InterPro" id="IPR036117">
    <property type="entry name" value="DhaL_dom_sf"/>
</dbReference>
<name>A0A4Q7M2B1_9MICO</name>
<dbReference type="InterPro" id="IPR004007">
    <property type="entry name" value="DhaL_dom"/>
</dbReference>
<dbReference type="PANTHER" id="PTHR33434">
    <property type="entry name" value="DEGV DOMAIN-CONTAINING PROTEIN DR_1986-RELATED"/>
    <property type="match status" value="1"/>
</dbReference>
<dbReference type="AlphaFoldDB" id="A0A4Q7M2B1"/>
<dbReference type="InterPro" id="IPR033470">
    <property type="entry name" value="FakA-like_C"/>
</dbReference>
<dbReference type="EMBL" id="SGWX01000001">
    <property type="protein sequence ID" value="RZS61594.1"/>
    <property type="molecule type" value="Genomic_DNA"/>
</dbReference>
<dbReference type="Proteomes" id="UP000293852">
    <property type="component" value="Unassembled WGS sequence"/>
</dbReference>
<dbReference type="InterPro" id="IPR050270">
    <property type="entry name" value="DegV_domain_contain"/>
</dbReference>
<dbReference type="GO" id="GO:0006071">
    <property type="term" value="P:glycerol metabolic process"/>
    <property type="evidence" value="ECO:0007669"/>
    <property type="project" value="InterPro"/>
</dbReference>
<dbReference type="SMART" id="SM01121">
    <property type="entry name" value="Dak1_2"/>
    <property type="match status" value="1"/>
</dbReference>
<keyword evidence="3" id="KW-1185">Reference proteome</keyword>
<reference evidence="2 3" key="1">
    <citation type="submission" date="2019-02" db="EMBL/GenBank/DDBJ databases">
        <title>Sequencing the genomes of 1000 actinobacteria strains.</title>
        <authorList>
            <person name="Klenk H.-P."/>
        </authorList>
    </citation>
    <scope>NUCLEOTIDE SEQUENCE [LARGE SCALE GENOMIC DNA]</scope>
    <source>
        <strain evidence="2 3">DSM 16932</strain>
    </source>
</reference>
<comment type="caution">
    <text evidence="2">The sequence shown here is derived from an EMBL/GenBank/DDBJ whole genome shotgun (WGS) entry which is preliminary data.</text>
</comment>
<protein>
    <recommendedName>
        <fullName evidence="1">DhaL domain-containing protein</fullName>
    </recommendedName>
</protein>